<organism evidence="2 3">
    <name type="scientific">Paralvinella palmiformis</name>
    <dbReference type="NCBI Taxonomy" id="53620"/>
    <lineage>
        <taxon>Eukaryota</taxon>
        <taxon>Metazoa</taxon>
        <taxon>Spiralia</taxon>
        <taxon>Lophotrochozoa</taxon>
        <taxon>Annelida</taxon>
        <taxon>Polychaeta</taxon>
        <taxon>Sedentaria</taxon>
        <taxon>Canalipalpata</taxon>
        <taxon>Terebellida</taxon>
        <taxon>Terebelliformia</taxon>
        <taxon>Alvinellidae</taxon>
        <taxon>Paralvinella</taxon>
    </lineage>
</organism>
<accession>A0AAD9MVK2</accession>
<evidence type="ECO:0000256" key="1">
    <source>
        <dbReference type="SAM" id="SignalP"/>
    </source>
</evidence>
<keyword evidence="1" id="KW-0732">Signal</keyword>
<evidence type="ECO:0008006" key="4">
    <source>
        <dbReference type="Google" id="ProtNLM"/>
    </source>
</evidence>
<dbReference type="SUPFAM" id="SSF56436">
    <property type="entry name" value="C-type lectin-like"/>
    <property type="match status" value="1"/>
</dbReference>
<dbReference type="InterPro" id="IPR016187">
    <property type="entry name" value="CTDL_fold"/>
</dbReference>
<proteinExistence type="predicted"/>
<gene>
    <name evidence="2" type="ORF">LSH36_573g07025</name>
</gene>
<feature type="signal peptide" evidence="1">
    <location>
        <begin position="1"/>
        <end position="17"/>
    </location>
</feature>
<protein>
    <recommendedName>
        <fullName evidence="4">C-type lectin domain-containing protein</fullName>
    </recommendedName>
</protein>
<name>A0AAD9MVK2_9ANNE</name>
<dbReference type="Gene3D" id="3.10.100.10">
    <property type="entry name" value="Mannose-Binding Protein A, subunit A"/>
    <property type="match status" value="1"/>
</dbReference>
<sequence length="163" mass="18667">MDYSLLILLAMVSVADSESQFACRDDVIRPTNGLPYYKNQPHKLPYNEAEAECREMDAELLTIRKNEGQLLQDSSRKWLSAKKRSWTHMTLDLGLTYDRELKQQPDTCTAVVMAESEHLEARPCSEIHSIVCMNQDMEKILYSDKICHVIICRVKVDVGMSSP</sequence>
<reference evidence="2" key="1">
    <citation type="journal article" date="2023" name="Mol. Biol. Evol.">
        <title>Third-Generation Sequencing Reveals the Adaptive Role of the Epigenome in Three Deep-Sea Polychaetes.</title>
        <authorList>
            <person name="Perez M."/>
            <person name="Aroh O."/>
            <person name="Sun Y."/>
            <person name="Lan Y."/>
            <person name="Juniper S.K."/>
            <person name="Young C.R."/>
            <person name="Angers B."/>
            <person name="Qian P.Y."/>
        </authorList>
    </citation>
    <scope>NUCLEOTIDE SEQUENCE</scope>
    <source>
        <strain evidence="2">P08H-3</strain>
    </source>
</reference>
<feature type="chain" id="PRO_5042071048" description="C-type lectin domain-containing protein" evidence="1">
    <location>
        <begin position="18"/>
        <end position="163"/>
    </location>
</feature>
<dbReference type="AlphaFoldDB" id="A0AAD9MVK2"/>
<dbReference type="CDD" id="cd00037">
    <property type="entry name" value="CLECT"/>
    <property type="match status" value="1"/>
</dbReference>
<dbReference type="Proteomes" id="UP001208570">
    <property type="component" value="Unassembled WGS sequence"/>
</dbReference>
<keyword evidence="3" id="KW-1185">Reference proteome</keyword>
<evidence type="ECO:0000313" key="3">
    <source>
        <dbReference type="Proteomes" id="UP001208570"/>
    </source>
</evidence>
<evidence type="ECO:0000313" key="2">
    <source>
        <dbReference type="EMBL" id="KAK2147040.1"/>
    </source>
</evidence>
<dbReference type="EMBL" id="JAODUP010000573">
    <property type="protein sequence ID" value="KAK2147040.1"/>
    <property type="molecule type" value="Genomic_DNA"/>
</dbReference>
<comment type="caution">
    <text evidence="2">The sequence shown here is derived from an EMBL/GenBank/DDBJ whole genome shotgun (WGS) entry which is preliminary data.</text>
</comment>
<dbReference type="InterPro" id="IPR016186">
    <property type="entry name" value="C-type_lectin-like/link_sf"/>
</dbReference>